<organism evidence="4 5">
    <name type="scientific">Paenibacillus sedimenti</name>
    <dbReference type="NCBI Taxonomy" id="2770274"/>
    <lineage>
        <taxon>Bacteria</taxon>
        <taxon>Bacillati</taxon>
        <taxon>Bacillota</taxon>
        <taxon>Bacilli</taxon>
        <taxon>Bacillales</taxon>
        <taxon>Paenibacillaceae</taxon>
        <taxon>Paenibacillus</taxon>
    </lineage>
</organism>
<evidence type="ECO:0000256" key="1">
    <source>
        <dbReference type="SAM" id="Phobius"/>
    </source>
</evidence>
<dbReference type="PANTHER" id="PTHR44757">
    <property type="entry name" value="DIGUANYLATE CYCLASE DGCP"/>
    <property type="match status" value="1"/>
</dbReference>
<dbReference type="InterPro" id="IPR029787">
    <property type="entry name" value="Nucleotide_cyclase"/>
</dbReference>
<dbReference type="EMBL" id="JACVVD010000006">
    <property type="protein sequence ID" value="MBD0382009.1"/>
    <property type="molecule type" value="Genomic_DNA"/>
</dbReference>
<reference evidence="4" key="1">
    <citation type="submission" date="2020-09" db="EMBL/GenBank/DDBJ databases">
        <title>Draft Genome Sequence of Paenibacillus sp. WST5.</title>
        <authorList>
            <person name="Bao Z."/>
        </authorList>
    </citation>
    <scope>NUCLEOTIDE SEQUENCE</scope>
    <source>
        <strain evidence="4">WST5</strain>
    </source>
</reference>
<evidence type="ECO:0000313" key="5">
    <source>
        <dbReference type="Proteomes" id="UP000650466"/>
    </source>
</evidence>
<dbReference type="PROSITE" id="PS50887">
    <property type="entry name" value="GGDEF"/>
    <property type="match status" value="1"/>
</dbReference>
<dbReference type="SMART" id="SM00267">
    <property type="entry name" value="GGDEF"/>
    <property type="match status" value="1"/>
</dbReference>
<dbReference type="AlphaFoldDB" id="A0A926KQ60"/>
<dbReference type="InterPro" id="IPR035919">
    <property type="entry name" value="EAL_sf"/>
</dbReference>
<dbReference type="RefSeq" id="WP_188175806.1">
    <property type="nucleotide sequence ID" value="NZ_JACVVD010000006.1"/>
</dbReference>
<dbReference type="Gene3D" id="3.20.20.450">
    <property type="entry name" value="EAL domain"/>
    <property type="match status" value="1"/>
</dbReference>
<dbReference type="InterPro" id="IPR000160">
    <property type="entry name" value="GGDEF_dom"/>
</dbReference>
<accession>A0A926KQ60</accession>
<dbReference type="InterPro" id="IPR043128">
    <property type="entry name" value="Rev_trsase/Diguanyl_cyclase"/>
</dbReference>
<gene>
    <name evidence="4" type="ORF">ICC18_17985</name>
</gene>
<dbReference type="NCBIfam" id="TIGR00254">
    <property type="entry name" value="GGDEF"/>
    <property type="match status" value="1"/>
</dbReference>
<keyword evidence="5" id="KW-1185">Reference proteome</keyword>
<dbReference type="Pfam" id="PF00990">
    <property type="entry name" value="GGDEF"/>
    <property type="match status" value="1"/>
</dbReference>
<sequence length="515" mass="57837">MKSIKSSKWAQHMKAYVWAYIGLFSVCLLTVNLLAAASFSIQPRVWGSLIVQIIICLLIADRVRFLLKSKQQYAVQMKEMTYMAYHDSLTGLPNRRLFEDRLERALLQAKRREQLVAVMLLDLDRFKGVNDTLGHACGDQLIRLAGQRLLSCLRGADTVFRQGGDEFTILLEYMAKPEDVRVVAARIQEELEEPFILDGTLVSVTASMGIALYPMDGDTPEQLMQHADEAMYAAKERGQNHFKFYASDIDAMVTGKAYLEKELRLALLHEHFELRYQPQYELASGRLKGVEAVLCWSKGDREPKYGLDWRKIADETGLAIPIGYWMLRTACMQVKSWQTAGYPPLRLTVGITSVQFEDPLLVEEFEAILKDTGMAAGRVEIDLTESISSSSVKEAGEKLRQLKALGVRIAMDDLCIGLFTRSGLEGMPMDSVKLDSTLVRDLPDDDENQALAAAIIRMAHRLGLNLIAKGVQTNAQLEHLQHLQCTEVQGELFSAPLHPTDFLSLMEENVTQSTT</sequence>
<name>A0A926KQ60_9BACL</name>
<dbReference type="InterPro" id="IPR001633">
    <property type="entry name" value="EAL_dom"/>
</dbReference>
<dbReference type="SMART" id="SM00052">
    <property type="entry name" value="EAL"/>
    <property type="match status" value="1"/>
</dbReference>
<proteinExistence type="predicted"/>
<dbReference type="SUPFAM" id="SSF55073">
    <property type="entry name" value="Nucleotide cyclase"/>
    <property type="match status" value="1"/>
</dbReference>
<dbReference type="CDD" id="cd01948">
    <property type="entry name" value="EAL"/>
    <property type="match status" value="1"/>
</dbReference>
<keyword evidence="1" id="KW-1133">Transmembrane helix</keyword>
<evidence type="ECO:0000313" key="4">
    <source>
        <dbReference type="EMBL" id="MBD0382009.1"/>
    </source>
</evidence>
<dbReference type="CDD" id="cd01949">
    <property type="entry name" value="GGDEF"/>
    <property type="match status" value="1"/>
</dbReference>
<dbReference type="PANTHER" id="PTHR44757:SF2">
    <property type="entry name" value="BIOFILM ARCHITECTURE MAINTENANCE PROTEIN MBAA"/>
    <property type="match status" value="1"/>
</dbReference>
<keyword evidence="1" id="KW-0812">Transmembrane</keyword>
<dbReference type="Pfam" id="PF00563">
    <property type="entry name" value="EAL"/>
    <property type="match status" value="1"/>
</dbReference>
<feature type="transmembrane region" description="Helical" evidence="1">
    <location>
        <begin position="15"/>
        <end position="39"/>
    </location>
</feature>
<dbReference type="SUPFAM" id="SSF141868">
    <property type="entry name" value="EAL domain-like"/>
    <property type="match status" value="1"/>
</dbReference>
<dbReference type="InterPro" id="IPR052155">
    <property type="entry name" value="Biofilm_reg_signaling"/>
</dbReference>
<dbReference type="Gene3D" id="3.30.70.270">
    <property type="match status" value="1"/>
</dbReference>
<dbReference type="PROSITE" id="PS50883">
    <property type="entry name" value="EAL"/>
    <property type="match status" value="1"/>
</dbReference>
<protein>
    <submittedName>
        <fullName evidence="4">Diguanylate cyclase</fullName>
    </submittedName>
</protein>
<dbReference type="Proteomes" id="UP000650466">
    <property type="component" value="Unassembled WGS sequence"/>
</dbReference>
<evidence type="ECO:0000259" key="3">
    <source>
        <dbReference type="PROSITE" id="PS50887"/>
    </source>
</evidence>
<feature type="transmembrane region" description="Helical" evidence="1">
    <location>
        <begin position="45"/>
        <end position="67"/>
    </location>
</feature>
<keyword evidence="1" id="KW-0472">Membrane</keyword>
<comment type="caution">
    <text evidence="4">The sequence shown here is derived from an EMBL/GenBank/DDBJ whole genome shotgun (WGS) entry which is preliminary data.</text>
</comment>
<dbReference type="FunFam" id="3.30.70.270:FF:000001">
    <property type="entry name" value="Diguanylate cyclase domain protein"/>
    <property type="match status" value="1"/>
</dbReference>
<feature type="domain" description="GGDEF" evidence="3">
    <location>
        <begin position="114"/>
        <end position="247"/>
    </location>
</feature>
<evidence type="ECO:0000259" key="2">
    <source>
        <dbReference type="PROSITE" id="PS50883"/>
    </source>
</evidence>
<feature type="domain" description="EAL" evidence="2">
    <location>
        <begin position="256"/>
        <end position="510"/>
    </location>
</feature>